<reference evidence="2 3" key="1">
    <citation type="journal article" date="2015" name="Int. J. Syst. Evol. Microbiol.">
        <title>Description of Sphingopyxis fribergensis sp. nov. - a soil bacterium with the ability to degrade styrene and phenylacetic acid.</title>
        <authorList>
            <person name="Oelschlagel M."/>
            <person name="Ruckert C."/>
            <person name="Kalinowski J."/>
            <person name="Schmidt G."/>
            <person name="Schlomann M."/>
            <person name="Tischler D."/>
        </authorList>
    </citation>
    <scope>NUCLEOTIDE SEQUENCE [LARGE SCALE GENOMIC DNA]</scope>
    <source>
        <strain evidence="2 3">Kp5.2</strain>
    </source>
</reference>
<dbReference type="STRING" id="1515612.SKP52_07275"/>
<feature type="domain" description="ATPase AAA-type core" evidence="1">
    <location>
        <begin position="50"/>
        <end position="369"/>
    </location>
</feature>
<dbReference type="InterPro" id="IPR003959">
    <property type="entry name" value="ATPase_AAA_core"/>
</dbReference>
<dbReference type="GO" id="GO:0005524">
    <property type="term" value="F:ATP binding"/>
    <property type="evidence" value="ECO:0007669"/>
    <property type="project" value="InterPro"/>
</dbReference>
<name>A0A0A7PE20_9SPHN</name>
<dbReference type="Pfam" id="PF13304">
    <property type="entry name" value="AAA_21"/>
    <property type="match status" value="1"/>
</dbReference>
<dbReference type="RefSeq" id="WP_160292371.1">
    <property type="nucleotide sequence ID" value="NZ_CP009122.1"/>
</dbReference>
<dbReference type="EMBL" id="CP009122">
    <property type="protein sequence ID" value="AJA08376.1"/>
    <property type="molecule type" value="Genomic_DNA"/>
</dbReference>
<dbReference type="InterPro" id="IPR027417">
    <property type="entry name" value="P-loop_NTPase"/>
</dbReference>
<accession>A0A0A7PE20</accession>
<dbReference type="GO" id="GO:0016887">
    <property type="term" value="F:ATP hydrolysis activity"/>
    <property type="evidence" value="ECO:0007669"/>
    <property type="project" value="InterPro"/>
</dbReference>
<dbReference type="PANTHER" id="PTHR40396">
    <property type="entry name" value="ATPASE-LIKE PROTEIN"/>
    <property type="match status" value="1"/>
</dbReference>
<proteinExistence type="predicted"/>
<evidence type="ECO:0000313" key="2">
    <source>
        <dbReference type="EMBL" id="AJA08376.1"/>
    </source>
</evidence>
<organism evidence="2 3">
    <name type="scientific">Sphingopyxis fribergensis</name>
    <dbReference type="NCBI Taxonomy" id="1515612"/>
    <lineage>
        <taxon>Bacteria</taxon>
        <taxon>Pseudomonadati</taxon>
        <taxon>Pseudomonadota</taxon>
        <taxon>Alphaproteobacteria</taxon>
        <taxon>Sphingomonadales</taxon>
        <taxon>Sphingomonadaceae</taxon>
        <taxon>Sphingopyxis</taxon>
    </lineage>
</organism>
<evidence type="ECO:0000259" key="1">
    <source>
        <dbReference type="Pfam" id="PF13304"/>
    </source>
</evidence>
<dbReference type="Gene3D" id="3.40.50.300">
    <property type="entry name" value="P-loop containing nucleotide triphosphate hydrolases"/>
    <property type="match status" value="1"/>
</dbReference>
<dbReference type="PANTHER" id="PTHR40396:SF1">
    <property type="entry name" value="ATPASE AAA-TYPE CORE DOMAIN-CONTAINING PROTEIN"/>
    <property type="match status" value="1"/>
</dbReference>
<evidence type="ECO:0000313" key="3">
    <source>
        <dbReference type="Proteomes" id="UP000030907"/>
    </source>
</evidence>
<gene>
    <name evidence="2" type="ORF">SKP52_07275</name>
</gene>
<sequence>MLLEIEIQNERAFAEASTLSLIASNLKEANDDAVREVGNLAKTRALTSALILGKNGSGKSSLIDAFSFISRFVRSSAKDSQADEELEHDPNELIDKLKNEPTQYRILFSVQKNIYEYKLSFDKKRITYESLDIADKSTRFRKVFSRDWVKKSKSYEYEFGEAISGPKNIWQQSTRENALFLSTAIQLNSESLKEPYNWLASYLRTTRIDSSGDTYTTKRCFEDKKFRKKVVSFLQAMDINIEDLHFEEEDVDINFLNKAFSKEFLKEMRSSGASPFQDKRKVVKFVKRKSDGTTAMLPIKEESTGTRALYNLSGPLHDTLENGYCLLIDEINTSLHPVVVHFLIKMFNSKRTNPKRAQLICTSHDVSILRDELVRRDQVWFIENDGCGAQLVPLSDYAPRRTEALERGYLRGRYGGIPTIDSYLLKFVDSE</sequence>
<keyword evidence="3" id="KW-1185">Reference proteome</keyword>
<dbReference type="KEGG" id="sphk:SKP52_07275"/>
<protein>
    <recommendedName>
        <fullName evidence="1">ATPase AAA-type core domain-containing protein</fullName>
    </recommendedName>
</protein>
<dbReference type="Proteomes" id="UP000030907">
    <property type="component" value="Chromosome"/>
</dbReference>
<dbReference type="AlphaFoldDB" id="A0A0A7PE20"/>
<dbReference type="SUPFAM" id="SSF52540">
    <property type="entry name" value="P-loop containing nucleoside triphosphate hydrolases"/>
    <property type="match status" value="1"/>
</dbReference>
<dbReference type="HOGENOM" id="CLU_046693_2_0_5"/>